<accession>A0A543ARG1</accession>
<dbReference type="Proteomes" id="UP000317043">
    <property type="component" value="Unassembled WGS sequence"/>
</dbReference>
<dbReference type="SMART" id="SM01260">
    <property type="entry name" value="LANC_like"/>
    <property type="match status" value="1"/>
</dbReference>
<feature type="region of interest" description="Disordered" evidence="2">
    <location>
        <begin position="87"/>
        <end position="109"/>
    </location>
</feature>
<evidence type="ECO:0000256" key="1">
    <source>
        <dbReference type="PIRSR" id="PIRSR607822-1"/>
    </source>
</evidence>
<dbReference type="InterPro" id="IPR017146">
    <property type="entry name" value="Lanti_2_LanM"/>
</dbReference>
<protein>
    <submittedName>
        <fullName evidence="4">Type 2 lantibiotic biosynthesis protein LanM</fullName>
    </submittedName>
</protein>
<keyword evidence="5" id="KW-1185">Reference proteome</keyword>
<dbReference type="InParanoid" id="A0A543ARG1"/>
<dbReference type="Pfam" id="PF13575">
    <property type="entry name" value="DUF4135"/>
    <property type="match status" value="1"/>
</dbReference>
<organism evidence="4 5">
    <name type="scientific">Stackebrandtia endophytica</name>
    <dbReference type="NCBI Taxonomy" id="1496996"/>
    <lineage>
        <taxon>Bacteria</taxon>
        <taxon>Bacillati</taxon>
        <taxon>Actinomycetota</taxon>
        <taxon>Actinomycetes</taxon>
        <taxon>Glycomycetales</taxon>
        <taxon>Glycomycetaceae</taxon>
        <taxon>Stackebrandtia</taxon>
    </lineage>
</organism>
<dbReference type="AlphaFoldDB" id="A0A543ARG1"/>
<dbReference type="NCBIfam" id="TIGR03897">
    <property type="entry name" value="lanti_2_LanM"/>
    <property type="match status" value="1"/>
</dbReference>
<evidence type="ECO:0000256" key="2">
    <source>
        <dbReference type="SAM" id="MobiDB-lite"/>
    </source>
</evidence>
<dbReference type="RefSeq" id="WP_170183120.1">
    <property type="nucleotide sequence ID" value="NZ_JBHTGS010000001.1"/>
</dbReference>
<gene>
    <name evidence="4" type="ORF">FB566_0669</name>
</gene>
<dbReference type="InterPro" id="IPR012341">
    <property type="entry name" value="6hp_glycosidase-like_sf"/>
</dbReference>
<sequence>MESLDPTAVHGLATPLIDRLGPSVPVTTDAARGRRRLTRWREKGGLDDDRHWRSRLAAEGLTEEVMVSLLGETAASLTDRLPPADWIEDGAFGERSTPDDHADLSAPEPEPDAPYFAAPVAGRLIFPTVERLREDLTALVGDTERFDPTELVDGFTDDLLWQVHRMLGRTMALELHLARHRGELTAEHPDGRFAQFMTGMRDATRQRRLFAEYPVLTRQITVAVRQWHTVNLRLVRRIVADASLLGRHFADGADPGAVESISTNAGDHHLKGQSVAIVRWASGLKLVYKPRSMRLDAAFADLVGWLNRSGLAHPLRVAKSLDRGEYGWSEFLVAQPCVGQAAVRRFYHRQGALLALLGLLRANDMHAENLIAVGEHPVVIDLETLLQPRLPVGTDLSPAEHLVHEVAESSVLQVGLLPTPVWVTRDGRSVDLSGLGHRPGQQTSIPVPMLAEFGTDAMRVKLGRVDMDMPDHRPVDKEASINLLDYADDLAAGYTDMHRLCRRRRTELLSDSGPLSRFEGAPVRVLLQSTVIYGTLLRTAFHPDVLRDALERDRHFDHLWRRITLIPDLAPAVAAERRDLWCNDIPYFGATADGDVLFDSDGAEVEGVPLTAGLDLARDGLLAWDDNHLRAQLSLIRSSLAAATMNTAARFEYPDYELARSKTDEPSEAFIEAAIRIGDRLVTDAHMSGSSAQWLGLSSQMGRNWKPGPLTPDLFNGLTGVAVFLAELGDATGDGSYVRLARRAVVTIRRQVDRDGGYVMHGMAGLPGIAHGFCRLADLLDDESLRDVADDLAARTLDVVDSDAEFDVVGGAAGTIAALRILHQRRPDGPAAAVIRAAADHLVTAAAAQSPGVGWMPALIAEHSLASGPLSGFGHGTAGIAWALGEAHRLLGDDRYADVCRAAVDYERSLFDTAVGAWRDLREDDGAAVISAWCHGAVGIGLARLGLRGTVLAGDQRVDDEITAALNNARTIGYGGSHSLCHGDLGTVDFFLEAANHATGSHLRQETNRWGAAILDSIRTQGWQCGLPFGEAAPSLMVGLAGIGYGLLRLANPHRVPSILTLAPTPSTRQ</sequence>
<keyword evidence="1" id="KW-0479">Metal-binding</keyword>
<dbReference type="EMBL" id="VFOW01000001">
    <property type="protein sequence ID" value="TQL75173.1"/>
    <property type="molecule type" value="Genomic_DNA"/>
</dbReference>
<dbReference type="GO" id="GO:0005975">
    <property type="term" value="P:carbohydrate metabolic process"/>
    <property type="evidence" value="ECO:0007669"/>
    <property type="project" value="InterPro"/>
</dbReference>
<dbReference type="Gene3D" id="1.50.10.10">
    <property type="match status" value="1"/>
</dbReference>
<dbReference type="GO" id="GO:0031179">
    <property type="term" value="P:peptide modification"/>
    <property type="evidence" value="ECO:0007669"/>
    <property type="project" value="InterPro"/>
</dbReference>
<evidence type="ECO:0000313" key="4">
    <source>
        <dbReference type="EMBL" id="TQL75173.1"/>
    </source>
</evidence>
<feature type="binding site" evidence="1">
    <location>
        <position position="934"/>
    </location>
    <ligand>
        <name>Zn(2+)</name>
        <dbReference type="ChEBI" id="CHEBI:29105"/>
    </ligand>
</feature>
<evidence type="ECO:0000313" key="5">
    <source>
        <dbReference type="Proteomes" id="UP000317043"/>
    </source>
</evidence>
<dbReference type="CDD" id="cd04792">
    <property type="entry name" value="LanM-like"/>
    <property type="match status" value="1"/>
</dbReference>
<comment type="caution">
    <text evidence="4">The sequence shown here is derived from an EMBL/GenBank/DDBJ whole genome shotgun (WGS) entry which is preliminary data.</text>
</comment>
<dbReference type="PRINTS" id="PR01950">
    <property type="entry name" value="LANCSUPER"/>
</dbReference>
<dbReference type="InterPro" id="IPR007822">
    <property type="entry name" value="LANC-like"/>
</dbReference>
<keyword evidence="1" id="KW-0862">Zinc</keyword>
<dbReference type="PIRSF" id="PIRSF037228">
    <property type="entry name" value="Lant_mod_RumM"/>
    <property type="match status" value="1"/>
</dbReference>
<feature type="binding site" evidence="1">
    <location>
        <position position="981"/>
    </location>
    <ligand>
        <name>Zn(2+)</name>
        <dbReference type="ChEBI" id="CHEBI:29105"/>
    </ligand>
</feature>
<proteinExistence type="predicted"/>
<feature type="domain" description="Lantibiotic biosynthesis protein dehydration" evidence="3">
    <location>
        <begin position="213"/>
        <end position="590"/>
    </location>
</feature>
<evidence type="ECO:0000259" key="3">
    <source>
        <dbReference type="Pfam" id="PF13575"/>
    </source>
</evidence>
<name>A0A543ARG1_9ACTN</name>
<dbReference type="GO" id="GO:0046872">
    <property type="term" value="F:metal ion binding"/>
    <property type="evidence" value="ECO:0007669"/>
    <property type="project" value="UniProtKB-KW"/>
</dbReference>
<dbReference type="SUPFAM" id="SSF158745">
    <property type="entry name" value="LanC-like"/>
    <property type="match status" value="1"/>
</dbReference>
<dbReference type="InterPro" id="IPR025410">
    <property type="entry name" value="Lant_dehyd"/>
</dbReference>
<dbReference type="Pfam" id="PF05147">
    <property type="entry name" value="LANC_like"/>
    <property type="match status" value="1"/>
</dbReference>
<reference evidence="4 5" key="1">
    <citation type="submission" date="2019-06" db="EMBL/GenBank/DDBJ databases">
        <title>Sequencing the genomes of 1000 actinobacteria strains.</title>
        <authorList>
            <person name="Klenk H.-P."/>
        </authorList>
    </citation>
    <scope>NUCLEOTIDE SEQUENCE [LARGE SCALE GENOMIC DNA]</scope>
    <source>
        <strain evidence="4 5">DSM 45928</strain>
    </source>
</reference>
<feature type="binding site" evidence="1">
    <location>
        <position position="982"/>
    </location>
    <ligand>
        <name>Zn(2+)</name>
        <dbReference type="ChEBI" id="CHEBI:29105"/>
    </ligand>
</feature>